<accession>A0A813H3F6</accession>
<evidence type="ECO:0000313" key="2">
    <source>
        <dbReference type="Proteomes" id="UP000654075"/>
    </source>
</evidence>
<name>A0A813H3F6_POLGL</name>
<dbReference type="AlphaFoldDB" id="A0A813H3F6"/>
<comment type="caution">
    <text evidence="1">The sequence shown here is derived from an EMBL/GenBank/DDBJ whole genome shotgun (WGS) entry which is preliminary data.</text>
</comment>
<gene>
    <name evidence="1" type="ORF">PGLA1383_LOCUS48160</name>
</gene>
<keyword evidence="2" id="KW-1185">Reference proteome</keyword>
<organism evidence="1 2">
    <name type="scientific">Polarella glacialis</name>
    <name type="common">Dinoflagellate</name>
    <dbReference type="NCBI Taxonomy" id="89957"/>
    <lineage>
        <taxon>Eukaryota</taxon>
        <taxon>Sar</taxon>
        <taxon>Alveolata</taxon>
        <taxon>Dinophyceae</taxon>
        <taxon>Suessiales</taxon>
        <taxon>Suessiaceae</taxon>
        <taxon>Polarella</taxon>
    </lineage>
</organism>
<protein>
    <submittedName>
        <fullName evidence="1">Uncharacterized protein</fullName>
    </submittedName>
</protein>
<dbReference type="Proteomes" id="UP000654075">
    <property type="component" value="Unassembled WGS sequence"/>
</dbReference>
<sequence length="158" mass="17380">MASSGRNGTSVDITLVDISGKEITDSTWDGHCKAHELFQAAYGSKPGFLRKLLHGSQELSPQSDLASLCHNFCQLTVVWMRGADHKTHFVIHPAFAAVKSDGSVITWGQGGGSSRVELGLQRRCGARSCQLRRRCSCQVRRGVITWGGIFVRWQQFSC</sequence>
<reference evidence="1" key="1">
    <citation type="submission" date="2021-02" db="EMBL/GenBank/DDBJ databases">
        <authorList>
            <person name="Dougan E. K."/>
            <person name="Rhodes N."/>
            <person name="Thang M."/>
            <person name="Chan C."/>
        </authorList>
    </citation>
    <scope>NUCLEOTIDE SEQUENCE</scope>
</reference>
<evidence type="ECO:0000313" key="1">
    <source>
        <dbReference type="EMBL" id="CAE8632171.1"/>
    </source>
</evidence>
<proteinExistence type="predicted"/>
<dbReference type="EMBL" id="CAJNNV010030328">
    <property type="protein sequence ID" value="CAE8632171.1"/>
    <property type="molecule type" value="Genomic_DNA"/>
</dbReference>